<evidence type="ECO:0000256" key="1">
    <source>
        <dbReference type="SAM" id="MobiDB-lite"/>
    </source>
</evidence>
<reference evidence="2" key="1">
    <citation type="journal article" date="2020" name="New Phytol.">
        <title>Comparative genomics reveals dynamic genome evolution in host specialist ectomycorrhizal fungi.</title>
        <authorList>
            <person name="Lofgren L.A."/>
            <person name="Nguyen N.H."/>
            <person name="Vilgalys R."/>
            <person name="Ruytinx J."/>
            <person name="Liao H.L."/>
            <person name="Branco S."/>
            <person name="Kuo A."/>
            <person name="LaButti K."/>
            <person name="Lipzen A."/>
            <person name="Andreopoulos W."/>
            <person name="Pangilinan J."/>
            <person name="Riley R."/>
            <person name="Hundley H."/>
            <person name="Na H."/>
            <person name="Barry K."/>
            <person name="Grigoriev I.V."/>
            <person name="Stajich J.E."/>
            <person name="Kennedy P.G."/>
        </authorList>
    </citation>
    <scope>NUCLEOTIDE SEQUENCE</scope>
    <source>
        <strain evidence="2">FC203</strain>
    </source>
</reference>
<feature type="compositionally biased region" description="Low complexity" evidence="1">
    <location>
        <begin position="252"/>
        <end position="266"/>
    </location>
</feature>
<protein>
    <submittedName>
        <fullName evidence="2">Uncharacterized protein</fullName>
    </submittedName>
</protein>
<dbReference type="RefSeq" id="XP_041217370.1">
    <property type="nucleotide sequence ID" value="XM_041377920.1"/>
</dbReference>
<comment type="caution">
    <text evidence="2">The sequence shown here is derived from an EMBL/GenBank/DDBJ whole genome shotgun (WGS) entry which is preliminary data.</text>
</comment>
<gene>
    <name evidence="2" type="ORF">F5891DRAFT_987537</name>
</gene>
<keyword evidence="3" id="KW-1185">Reference proteome</keyword>
<accession>A0AAD4HDT3</accession>
<proteinExistence type="predicted"/>
<dbReference type="GeneID" id="64672218"/>
<feature type="non-terminal residue" evidence="2">
    <location>
        <position position="463"/>
    </location>
</feature>
<dbReference type="Proteomes" id="UP001195769">
    <property type="component" value="Unassembled WGS sequence"/>
</dbReference>
<evidence type="ECO:0000313" key="3">
    <source>
        <dbReference type="Proteomes" id="UP001195769"/>
    </source>
</evidence>
<evidence type="ECO:0000313" key="2">
    <source>
        <dbReference type="EMBL" id="KAG1889051.1"/>
    </source>
</evidence>
<dbReference type="AlphaFoldDB" id="A0AAD4HDT3"/>
<organism evidence="2 3">
    <name type="scientific">Suillus fuscotomentosus</name>
    <dbReference type="NCBI Taxonomy" id="1912939"/>
    <lineage>
        <taxon>Eukaryota</taxon>
        <taxon>Fungi</taxon>
        <taxon>Dikarya</taxon>
        <taxon>Basidiomycota</taxon>
        <taxon>Agaricomycotina</taxon>
        <taxon>Agaricomycetes</taxon>
        <taxon>Agaricomycetidae</taxon>
        <taxon>Boletales</taxon>
        <taxon>Suillineae</taxon>
        <taxon>Suillaceae</taxon>
        <taxon>Suillus</taxon>
    </lineage>
</organism>
<sequence>MSWFKWVRNQLVFLVLSASAEVSILSVAALNPSWFTVSPVSYEINLGCLTVSILRDATQRTRSSRPSHYITLRDDVYKHNTDENSEDNLDRPSSKSLEDKLALLCQLEVRIASFWPDGQTRSSNNPKIPVLIALVKDIMRREEINEVGKSPDLIRVLEALKLGSLARNARTIMSCSTKNKSEMASRRPRTNLAPHHMVSSSFPLSPFQAYLMDAPESSMFTPIEFDPDDHSSLRQRGIPAQLGSSRFNPYARSTPSSRPSTSLASASVIDDADSARCITDLPEAPQPKCSRKDYSKTQQRAIEWAKLRLVMDGATTGWIRNSTRDEKAKMEVRVREIIFHASVKFGCVQALTQDRRRLAKIGEEFANLHKLEPPSKRSEEERQIFMNNRRAVIYDANQPFEYYLHGIEETETSTNVLVFSDQAVENTHIRHWYQSKKSPLCDEEMRSSIDTTPLDMYAESAAG</sequence>
<name>A0AAD4HDT3_9AGAM</name>
<dbReference type="EMBL" id="JABBWK010000165">
    <property type="protein sequence ID" value="KAG1889051.1"/>
    <property type="molecule type" value="Genomic_DNA"/>
</dbReference>
<feature type="region of interest" description="Disordered" evidence="1">
    <location>
        <begin position="242"/>
        <end position="266"/>
    </location>
</feature>